<dbReference type="EMBL" id="KX397367">
    <property type="protein sequence ID" value="ANZ48936.1"/>
    <property type="molecule type" value="Genomic_DNA"/>
</dbReference>
<dbReference type="GeneID" id="29061690"/>
<dbReference type="KEGG" id="vg:29061690"/>
<gene>
    <name evidence="1" type="ORF">EARLPHILLIPIV_86</name>
</gene>
<protein>
    <submittedName>
        <fullName evidence="1">Uncharacterized protein</fullName>
    </submittedName>
</protein>
<sequence length="174" mass="20481">MKRVVYEKWISSEDGPKKVRSVDVVPTYEVNEAASTLRGSTVLFLSVRSVELKLPQQPRPTTKYSGPQFEPLRQHLYQHYRRSSWRACVELLIDELIVDLEWDRVVAQAGYDQIPFSVRWNKFKETYYKELYWSPNTRNMMARLETMPWLQPYLNQKTCHNANVLMSAPPTVPV</sequence>
<dbReference type="OrthoDB" id="17021at10239"/>
<proteinExistence type="predicted"/>
<name>A0A1B2ICD7_9CAUD</name>
<reference evidence="1 2" key="1">
    <citation type="submission" date="2016-06" db="EMBL/GenBank/DDBJ databases">
        <authorList>
            <person name="Kjaerup R.B."/>
            <person name="Dalgaard T.S."/>
            <person name="Juul-Madsen H.R."/>
        </authorList>
    </citation>
    <scope>NUCLEOTIDE SEQUENCE [LARGE SCALE GENOMIC DNA]</scope>
</reference>
<dbReference type="Proteomes" id="UP000201594">
    <property type="component" value="Segment"/>
</dbReference>
<evidence type="ECO:0000313" key="2">
    <source>
        <dbReference type="Proteomes" id="UP000201594"/>
    </source>
</evidence>
<evidence type="ECO:0000313" key="1">
    <source>
        <dbReference type="EMBL" id="ANZ48936.1"/>
    </source>
</evidence>
<dbReference type="RefSeq" id="YP_009278398.1">
    <property type="nucleotide sequence ID" value="NC_031007.1"/>
</dbReference>
<organism evidence="1 2">
    <name type="scientific">Erwinia phage vB_EamM_EarlPhillipIV</name>
    <dbReference type="NCBI Taxonomy" id="1883372"/>
    <lineage>
        <taxon>Viruses</taxon>
        <taxon>Duplodnaviria</taxon>
        <taxon>Heunggongvirae</taxon>
        <taxon>Uroviricota</taxon>
        <taxon>Caudoviricetes</taxon>
        <taxon>Chimalliviridae</taxon>
        <taxon>Derbicusvirus</taxon>
        <taxon>Derbicusvirus derbicus</taxon>
    </lineage>
</organism>
<accession>A0A1B2ICD7</accession>